<name>A0A142BVJ5_9BACT</name>
<protein>
    <submittedName>
        <fullName evidence="1">Uncharacterized protein</fullName>
    </submittedName>
</protein>
<dbReference type="Pfam" id="PF24175">
    <property type="entry name" value="SU10_adaptor"/>
    <property type="match status" value="1"/>
</dbReference>
<sequence length="182" mass="20399">MTLNDIIVSALAQLDRGHDAQTLDTWREKFTRFANEAVLDLSAAYCPRRTEDFTLTGKLLDTRKLSRPCIRVHGVKRLGRYMTFHETGDSGVLCVPGAKADSAVQVNYRYAPPTLSNTTDVPELPDWCHGLIVCYVVGRERASGDVGTQRGGNIYFQMYEAGKAKLRPHMGGADSYRIMNRW</sequence>
<organism evidence="1">
    <name type="scientific">uncultured bacterium IN-02</name>
    <dbReference type="NCBI Taxonomy" id="1805580"/>
    <lineage>
        <taxon>Bacteria</taxon>
        <taxon>environmental samples</taxon>
    </lineage>
</organism>
<proteinExistence type="predicted"/>
<evidence type="ECO:0000313" key="1">
    <source>
        <dbReference type="EMBL" id="AMP42133.1"/>
    </source>
</evidence>
<reference evidence="1" key="1">
    <citation type="journal article" date="2016" name="Appl. Environ. Microbiol.">
        <title>Diversity of the Tetracycline Mobilome within a Chinese Pig Manure Sample.</title>
        <authorList>
            <person name="Leclercq S.O."/>
            <person name="Wang C."/>
            <person name="Zhu Y."/>
            <person name="Wu H."/>
            <person name="Du X."/>
            <person name="Liu Z."/>
            <person name="Feng J."/>
        </authorList>
    </citation>
    <scope>NUCLEOTIDE SEQUENCE</scope>
</reference>
<dbReference type="InterPro" id="IPR056209">
    <property type="entry name" value="SU10_adaptor"/>
</dbReference>
<reference evidence="1" key="2">
    <citation type="submission" date="2016-02" db="EMBL/GenBank/DDBJ databases">
        <authorList>
            <person name="Wen L."/>
            <person name="He K."/>
            <person name="Yang H."/>
        </authorList>
    </citation>
    <scope>NUCLEOTIDE SEQUENCE</scope>
</reference>
<dbReference type="AlphaFoldDB" id="A0A142BVJ5"/>
<accession>A0A142BVJ5</accession>
<dbReference type="EMBL" id="KU736867">
    <property type="protein sequence ID" value="AMP42133.1"/>
    <property type="molecule type" value="Genomic_DNA"/>
</dbReference>